<dbReference type="AlphaFoldDB" id="A0A1Z5K5B2"/>
<comment type="caution">
    <text evidence="1">The sequence shown here is derived from an EMBL/GenBank/DDBJ whole genome shotgun (WGS) entry which is preliminary data.</text>
</comment>
<protein>
    <submittedName>
        <fullName evidence="1">Uncharacterized protein</fullName>
    </submittedName>
</protein>
<evidence type="ECO:0000313" key="2">
    <source>
        <dbReference type="Proteomes" id="UP000198406"/>
    </source>
</evidence>
<sequence length="284" mass="31693">MFRVGQVAPGLNGAVFSSSKFRIEGCNDFEQCARHFTTFDDDIDGVEKTHYDFMKGRTFRIKFVKDGIWLNGKVRHWGEFTGAMGFTDIDLQWVLVADFEAPSEVAPGTIVSGLEKFMELENVEELDNTDKYKLGLCIVREVNADDGKCIAAPFCSKKLVRASLDDVEPFAATRINLFIHRMNVQGGGTVSAPASNVLLPIELCSFEWTAPFLDESYHLPSPDTFPLVTLSATEHEQLLQRKADLLKTLRQQMQPGQTPQQKMDTVMKVYVPGFEANVGNAEGI</sequence>
<evidence type="ECO:0000313" key="1">
    <source>
        <dbReference type="EMBL" id="GAX21427.1"/>
    </source>
</evidence>
<accession>A0A1Z5K5B2</accession>
<dbReference type="EMBL" id="BDSP01000167">
    <property type="protein sequence ID" value="GAX21427.1"/>
    <property type="molecule type" value="Genomic_DNA"/>
</dbReference>
<dbReference type="InParanoid" id="A0A1Z5K5B2"/>
<reference evidence="1 2" key="1">
    <citation type="journal article" date="2015" name="Plant Cell">
        <title>Oil accumulation by the oleaginous diatom Fistulifera solaris as revealed by the genome and transcriptome.</title>
        <authorList>
            <person name="Tanaka T."/>
            <person name="Maeda Y."/>
            <person name="Veluchamy A."/>
            <person name="Tanaka M."/>
            <person name="Abida H."/>
            <person name="Marechal E."/>
            <person name="Bowler C."/>
            <person name="Muto M."/>
            <person name="Sunaga Y."/>
            <person name="Tanaka M."/>
            <person name="Yoshino T."/>
            <person name="Taniguchi T."/>
            <person name="Fukuda Y."/>
            <person name="Nemoto M."/>
            <person name="Matsumoto M."/>
            <person name="Wong P.S."/>
            <person name="Aburatani S."/>
            <person name="Fujibuchi W."/>
        </authorList>
    </citation>
    <scope>NUCLEOTIDE SEQUENCE [LARGE SCALE GENOMIC DNA]</scope>
    <source>
        <strain evidence="1 2">JPCC DA0580</strain>
    </source>
</reference>
<name>A0A1Z5K5B2_FISSO</name>
<keyword evidence="2" id="KW-1185">Reference proteome</keyword>
<gene>
    <name evidence="1" type="ORF">FisN_10Hu005</name>
</gene>
<proteinExistence type="predicted"/>
<dbReference type="Proteomes" id="UP000198406">
    <property type="component" value="Unassembled WGS sequence"/>
</dbReference>
<organism evidence="1 2">
    <name type="scientific">Fistulifera solaris</name>
    <name type="common">Oleaginous diatom</name>
    <dbReference type="NCBI Taxonomy" id="1519565"/>
    <lineage>
        <taxon>Eukaryota</taxon>
        <taxon>Sar</taxon>
        <taxon>Stramenopiles</taxon>
        <taxon>Ochrophyta</taxon>
        <taxon>Bacillariophyta</taxon>
        <taxon>Bacillariophyceae</taxon>
        <taxon>Bacillariophycidae</taxon>
        <taxon>Naviculales</taxon>
        <taxon>Naviculaceae</taxon>
        <taxon>Fistulifera</taxon>
    </lineage>
</organism>